<evidence type="ECO:0000313" key="1">
    <source>
        <dbReference type="EMBL" id="CUR31987.1"/>
    </source>
</evidence>
<gene>
    <name evidence="1" type="ORF">PL921440013</name>
</gene>
<dbReference type="EMBL" id="CZDF01000144">
    <property type="protein sequence ID" value="CUR31987.1"/>
    <property type="molecule type" value="Genomic_DNA"/>
</dbReference>
<dbReference type="AlphaFoldDB" id="A0A1J1LHN0"/>
<keyword evidence="2" id="KW-1185">Reference proteome</keyword>
<proteinExistence type="predicted"/>
<reference evidence="2" key="1">
    <citation type="submission" date="2015-10" db="EMBL/GenBank/DDBJ databases">
        <authorList>
            <person name="Regsiter A."/>
            <person name="william w."/>
        </authorList>
    </citation>
    <scope>NUCLEOTIDE SEQUENCE [LARGE SCALE GENOMIC DNA]</scope>
</reference>
<organism evidence="1 2">
    <name type="scientific">Planktothrix tepida PCC 9214</name>
    <dbReference type="NCBI Taxonomy" id="671072"/>
    <lineage>
        <taxon>Bacteria</taxon>
        <taxon>Bacillati</taxon>
        <taxon>Cyanobacteriota</taxon>
        <taxon>Cyanophyceae</taxon>
        <taxon>Oscillatoriophycideae</taxon>
        <taxon>Oscillatoriales</taxon>
        <taxon>Microcoleaceae</taxon>
        <taxon>Planktothrix</taxon>
    </lineage>
</organism>
<name>A0A1J1LHN0_9CYAN</name>
<sequence>MSLSFIVELKYEKSLILMNILPNKTVNIEFKNPIFPLKKQQNINENQENLNPHLQKYVLS</sequence>
<protein>
    <submittedName>
        <fullName evidence="1">Uncharacterized protein</fullName>
    </submittedName>
</protein>
<evidence type="ECO:0000313" key="2">
    <source>
        <dbReference type="Proteomes" id="UP000184315"/>
    </source>
</evidence>
<dbReference type="Proteomes" id="UP000184315">
    <property type="component" value="Unassembled WGS sequence"/>
</dbReference>
<accession>A0A1J1LHN0</accession>
<dbReference type="STRING" id="671072.PL921440013"/>